<dbReference type="AlphaFoldDB" id="A0A5C5V6M6"/>
<dbReference type="EMBL" id="SJPF01000002">
    <property type="protein sequence ID" value="TWT34218.1"/>
    <property type="molecule type" value="Genomic_DNA"/>
</dbReference>
<sequence>MTDLQPFETDLVYCPNCDEDRFTGEFDFVGLVEELGNIPRFRCKKCGKEFETLPPNVIPKRPEVPPSK</sequence>
<protein>
    <submittedName>
        <fullName evidence="1">Uncharacterized protein</fullName>
    </submittedName>
</protein>
<accession>A0A5C5V6M6</accession>
<dbReference type="RefSeq" id="WP_146430253.1">
    <property type="nucleotide sequence ID" value="NZ_SJPF01000002.1"/>
</dbReference>
<organism evidence="1 2">
    <name type="scientific">Blastopirellula retiformator</name>
    <dbReference type="NCBI Taxonomy" id="2527970"/>
    <lineage>
        <taxon>Bacteria</taxon>
        <taxon>Pseudomonadati</taxon>
        <taxon>Planctomycetota</taxon>
        <taxon>Planctomycetia</taxon>
        <taxon>Pirellulales</taxon>
        <taxon>Pirellulaceae</taxon>
        <taxon>Blastopirellula</taxon>
    </lineage>
</organism>
<reference evidence="1 2" key="1">
    <citation type="submission" date="2019-02" db="EMBL/GenBank/DDBJ databases">
        <title>Deep-cultivation of Planctomycetes and their phenomic and genomic characterization uncovers novel biology.</title>
        <authorList>
            <person name="Wiegand S."/>
            <person name="Jogler M."/>
            <person name="Boedeker C."/>
            <person name="Pinto D."/>
            <person name="Vollmers J."/>
            <person name="Rivas-Marin E."/>
            <person name="Kohn T."/>
            <person name="Peeters S.H."/>
            <person name="Heuer A."/>
            <person name="Rast P."/>
            <person name="Oberbeckmann S."/>
            <person name="Bunk B."/>
            <person name="Jeske O."/>
            <person name="Meyerdierks A."/>
            <person name="Storesund J.E."/>
            <person name="Kallscheuer N."/>
            <person name="Luecker S."/>
            <person name="Lage O.M."/>
            <person name="Pohl T."/>
            <person name="Merkel B.J."/>
            <person name="Hornburger P."/>
            <person name="Mueller R.-W."/>
            <person name="Bruemmer F."/>
            <person name="Labrenz M."/>
            <person name="Spormann A.M."/>
            <person name="Op Den Camp H."/>
            <person name="Overmann J."/>
            <person name="Amann R."/>
            <person name="Jetten M.S.M."/>
            <person name="Mascher T."/>
            <person name="Medema M.H."/>
            <person name="Devos D.P."/>
            <person name="Kaster A.-K."/>
            <person name="Ovreas L."/>
            <person name="Rohde M."/>
            <person name="Galperin M.Y."/>
            <person name="Jogler C."/>
        </authorList>
    </citation>
    <scope>NUCLEOTIDE SEQUENCE [LARGE SCALE GENOMIC DNA]</scope>
    <source>
        <strain evidence="1 2">Enr8</strain>
    </source>
</reference>
<keyword evidence="2" id="KW-1185">Reference proteome</keyword>
<evidence type="ECO:0000313" key="1">
    <source>
        <dbReference type="EMBL" id="TWT34218.1"/>
    </source>
</evidence>
<gene>
    <name evidence="1" type="ORF">Enr8_16120</name>
</gene>
<evidence type="ECO:0000313" key="2">
    <source>
        <dbReference type="Proteomes" id="UP000318878"/>
    </source>
</evidence>
<dbReference type="Proteomes" id="UP000318878">
    <property type="component" value="Unassembled WGS sequence"/>
</dbReference>
<comment type="caution">
    <text evidence="1">The sequence shown here is derived from an EMBL/GenBank/DDBJ whole genome shotgun (WGS) entry which is preliminary data.</text>
</comment>
<name>A0A5C5V6M6_9BACT</name>
<dbReference type="OrthoDB" id="2577067at2"/>
<proteinExistence type="predicted"/>